<dbReference type="Pfam" id="PF01063">
    <property type="entry name" value="Aminotran_4"/>
    <property type="match status" value="1"/>
</dbReference>
<evidence type="ECO:0000256" key="1">
    <source>
        <dbReference type="ARBA" id="ARBA00001933"/>
    </source>
</evidence>
<dbReference type="InterPro" id="IPR050571">
    <property type="entry name" value="Class-IV_PLP-Dep_Aminotrnsfr"/>
</dbReference>
<evidence type="ECO:0000256" key="11">
    <source>
        <dbReference type="ARBA" id="ARBA00069174"/>
    </source>
</evidence>
<accession>L0GJQ5</accession>
<evidence type="ECO:0000313" key="13">
    <source>
        <dbReference type="EMBL" id="AGA86241.1"/>
    </source>
</evidence>
<dbReference type="InterPro" id="IPR017824">
    <property type="entry name" value="Aminodeoxychorismate_lyase_IV"/>
</dbReference>
<dbReference type="PANTHER" id="PTHR42743:SF2">
    <property type="entry name" value="AMINODEOXYCHORISMATE LYASE"/>
    <property type="match status" value="1"/>
</dbReference>
<dbReference type="GO" id="GO:0008153">
    <property type="term" value="P:4-aminobenzoate biosynthetic process"/>
    <property type="evidence" value="ECO:0007669"/>
    <property type="project" value="UniProtKB-UniRule"/>
</dbReference>
<dbReference type="STRING" id="644801.Psest_1691"/>
<evidence type="ECO:0000256" key="12">
    <source>
        <dbReference type="NCBIfam" id="TIGR03461"/>
    </source>
</evidence>
<dbReference type="Gene3D" id="3.30.470.10">
    <property type="match status" value="1"/>
</dbReference>
<evidence type="ECO:0000256" key="5">
    <source>
        <dbReference type="ARBA" id="ARBA00022909"/>
    </source>
</evidence>
<dbReference type="GO" id="GO:0005829">
    <property type="term" value="C:cytosol"/>
    <property type="evidence" value="ECO:0007669"/>
    <property type="project" value="TreeGrafter"/>
</dbReference>
<evidence type="ECO:0000256" key="4">
    <source>
        <dbReference type="ARBA" id="ARBA00022898"/>
    </source>
</evidence>
<dbReference type="NCBIfam" id="NF004761">
    <property type="entry name" value="PRK06092.1"/>
    <property type="match status" value="1"/>
</dbReference>
<dbReference type="PANTHER" id="PTHR42743">
    <property type="entry name" value="AMINO-ACID AMINOTRANSFERASE"/>
    <property type="match status" value="1"/>
</dbReference>
<dbReference type="KEGG" id="psh:Psest_1691"/>
<dbReference type="NCBIfam" id="TIGR03461">
    <property type="entry name" value="pabC_Proteo"/>
    <property type="match status" value="1"/>
</dbReference>
<dbReference type="PATRIC" id="fig|644801.3.peg.1652"/>
<dbReference type="SUPFAM" id="SSF56752">
    <property type="entry name" value="D-aminoacid aminotransferase-like PLP-dependent enzymes"/>
    <property type="match status" value="1"/>
</dbReference>
<organism evidence="13 14">
    <name type="scientific">Stutzerimonas stutzeri RCH2</name>
    <dbReference type="NCBI Taxonomy" id="644801"/>
    <lineage>
        <taxon>Bacteria</taxon>
        <taxon>Pseudomonadati</taxon>
        <taxon>Pseudomonadota</taxon>
        <taxon>Gammaproteobacteria</taxon>
        <taxon>Pseudomonadales</taxon>
        <taxon>Pseudomonadaceae</taxon>
        <taxon>Stutzerimonas</taxon>
    </lineage>
</organism>
<dbReference type="InterPro" id="IPR001544">
    <property type="entry name" value="Aminotrans_IV"/>
</dbReference>
<evidence type="ECO:0000256" key="6">
    <source>
        <dbReference type="ARBA" id="ARBA00023239"/>
    </source>
</evidence>
<reference evidence="13 14" key="1">
    <citation type="submission" date="2011-10" db="EMBL/GenBank/DDBJ databases">
        <title>Complete sequence of chromosome of Pseudomonas stutzeri RCH2.</title>
        <authorList>
            <consortium name="US DOE Joint Genome Institute"/>
            <person name="Lucas S."/>
            <person name="Han J."/>
            <person name="Lapidus A."/>
            <person name="Cheng J.-F."/>
            <person name="Goodwin L."/>
            <person name="Pitluck S."/>
            <person name="Peters L."/>
            <person name="Ovchinnikova G."/>
            <person name="Zeytun A."/>
            <person name="Lu M."/>
            <person name="Detter J.C."/>
            <person name="Han C."/>
            <person name="Tapia R."/>
            <person name="Land M."/>
            <person name="Hauser L."/>
            <person name="Kyrpides N."/>
            <person name="Ivanova N."/>
            <person name="Pagani I."/>
            <person name="Chakraborty R."/>
            <person name="Arkin A."/>
            <person name="Dehal P."/>
            <person name="Wall J."/>
            <person name="Hazen T."/>
            <person name="Woyke T."/>
        </authorList>
    </citation>
    <scope>NUCLEOTIDE SEQUENCE [LARGE SCALE GENOMIC DNA]</scope>
    <source>
        <strain evidence="13 14">RCH2</strain>
    </source>
</reference>
<evidence type="ECO:0000313" key="14">
    <source>
        <dbReference type="Proteomes" id="UP000010820"/>
    </source>
</evidence>
<dbReference type="HOGENOM" id="CLU_020844_2_1_6"/>
<dbReference type="Gene3D" id="3.20.10.10">
    <property type="entry name" value="D-amino Acid Aminotransferase, subunit A, domain 2"/>
    <property type="match status" value="1"/>
</dbReference>
<protein>
    <recommendedName>
        <fullName evidence="11 12">Aminodeoxychorismate lyase</fullName>
        <ecNumber evidence="8 12">4.1.3.38</ecNumber>
    </recommendedName>
</protein>
<gene>
    <name evidence="13" type="ORF">Psest_1691</name>
</gene>
<keyword evidence="4" id="KW-0663">Pyridoxal phosphate</keyword>
<dbReference type="InterPro" id="IPR036038">
    <property type="entry name" value="Aminotransferase-like"/>
</dbReference>
<sequence>MTSSWLNGQPCIGLPVHDRGLAYGDGLFETIRVADSQAPLLDRHLQRLRDGCQRLAIPIDTDELRNELARFFPVLGRGVAKLIVTRGTGQRGYAPPEPCQPQRLLLGSPLPAYPPQNALAGIRLFPCETRLAEQPRLAGIKHLNRLEQVLARAEWHDPAYAEGLMRDMSGRVVEGVFSNLFMVVDGELRTASLVRCGVAGVMRAEIMARASQHGRTVVESDISYAELLQADEVFLCNSLYGIWPVTALAERVWPVGPLTRKLQAVVADLLSDP</sequence>
<comment type="subunit">
    <text evidence="3">Homodimer.</text>
</comment>
<dbReference type="FunFam" id="3.20.10.10:FF:000002">
    <property type="entry name" value="D-alanine aminotransferase"/>
    <property type="match status" value="1"/>
</dbReference>
<evidence type="ECO:0000256" key="8">
    <source>
        <dbReference type="ARBA" id="ARBA00035676"/>
    </source>
</evidence>
<dbReference type="Proteomes" id="UP000010820">
    <property type="component" value="Chromosome"/>
</dbReference>
<dbReference type="RefSeq" id="WP_015276544.1">
    <property type="nucleotide sequence ID" value="NC_019936.1"/>
</dbReference>
<dbReference type="AlphaFoldDB" id="L0GJQ5"/>
<evidence type="ECO:0000256" key="9">
    <source>
        <dbReference type="ARBA" id="ARBA00049529"/>
    </source>
</evidence>
<dbReference type="EMBL" id="CP003071">
    <property type="protein sequence ID" value="AGA86241.1"/>
    <property type="molecule type" value="Genomic_DNA"/>
</dbReference>
<proteinExistence type="inferred from homology"/>
<comment type="similarity">
    <text evidence="2">Belongs to the class-IV pyridoxal-phosphate-dependent aminotransferase family.</text>
</comment>
<dbReference type="CDD" id="cd01559">
    <property type="entry name" value="ADCL_like"/>
    <property type="match status" value="1"/>
</dbReference>
<keyword evidence="5" id="KW-0289">Folate biosynthesis</keyword>
<dbReference type="GO" id="GO:0046656">
    <property type="term" value="P:folic acid biosynthetic process"/>
    <property type="evidence" value="ECO:0007669"/>
    <property type="project" value="UniProtKB-KW"/>
</dbReference>
<comment type="function">
    <text evidence="10">Involved in the biosynthesis of p-aminobenzoate (PABA), a precursor of tetrahydrofolate. Converts 4-amino-4-deoxychorismate into 4-aminobenzoate (PABA) and pyruvate.</text>
</comment>
<comment type="pathway">
    <text evidence="7">Cofactor biosynthesis; tetrahydrofolate biosynthesis; 4-aminobenzoate from chorismate: step 2/2.</text>
</comment>
<name>L0GJQ5_STUST</name>
<evidence type="ECO:0000256" key="3">
    <source>
        <dbReference type="ARBA" id="ARBA00011738"/>
    </source>
</evidence>
<dbReference type="GO" id="GO:0030170">
    <property type="term" value="F:pyridoxal phosphate binding"/>
    <property type="evidence" value="ECO:0007669"/>
    <property type="project" value="InterPro"/>
</dbReference>
<dbReference type="InterPro" id="IPR043132">
    <property type="entry name" value="BCAT-like_C"/>
</dbReference>
<dbReference type="InterPro" id="IPR043131">
    <property type="entry name" value="BCAT-like_N"/>
</dbReference>
<evidence type="ECO:0000256" key="10">
    <source>
        <dbReference type="ARBA" id="ARBA00054027"/>
    </source>
</evidence>
<evidence type="ECO:0000256" key="2">
    <source>
        <dbReference type="ARBA" id="ARBA00009320"/>
    </source>
</evidence>
<evidence type="ECO:0000256" key="7">
    <source>
        <dbReference type="ARBA" id="ARBA00035633"/>
    </source>
</evidence>
<dbReference type="eggNOG" id="COG0115">
    <property type="taxonomic scope" value="Bacteria"/>
</dbReference>
<comment type="catalytic activity">
    <reaction evidence="9">
        <text>4-amino-4-deoxychorismate = 4-aminobenzoate + pyruvate + H(+)</text>
        <dbReference type="Rhea" id="RHEA:16201"/>
        <dbReference type="ChEBI" id="CHEBI:15361"/>
        <dbReference type="ChEBI" id="CHEBI:15378"/>
        <dbReference type="ChEBI" id="CHEBI:17836"/>
        <dbReference type="ChEBI" id="CHEBI:58406"/>
        <dbReference type="EC" id="4.1.3.38"/>
    </reaction>
</comment>
<comment type="cofactor">
    <cofactor evidence="1">
        <name>pyridoxal 5'-phosphate</name>
        <dbReference type="ChEBI" id="CHEBI:597326"/>
    </cofactor>
</comment>
<dbReference type="EC" id="4.1.3.38" evidence="8 12"/>
<keyword evidence="6 13" id="KW-0456">Lyase</keyword>
<dbReference type="GO" id="GO:0008696">
    <property type="term" value="F:4-amino-4-deoxychorismate lyase activity"/>
    <property type="evidence" value="ECO:0007669"/>
    <property type="project" value="UniProtKB-UniRule"/>
</dbReference>